<gene>
    <name evidence="2" type="ORF">HNR50_001710</name>
</gene>
<dbReference type="AlphaFoldDB" id="A0A841RCC7"/>
<organism evidence="2 3">
    <name type="scientific">Spirochaeta isovalerica</name>
    <dbReference type="NCBI Taxonomy" id="150"/>
    <lineage>
        <taxon>Bacteria</taxon>
        <taxon>Pseudomonadati</taxon>
        <taxon>Spirochaetota</taxon>
        <taxon>Spirochaetia</taxon>
        <taxon>Spirochaetales</taxon>
        <taxon>Spirochaetaceae</taxon>
        <taxon>Spirochaeta</taxon>
    </lineage>
</organism>
<dbReference type="InterPro" id="IPR036291">
    <property type="entry name" value="NAD(P)-bd_dom_sf"/>
</dbReference>
<protein>
    <submittedName>
        <fullName evidence="2">NADPH:quinone reductase-like Zn-dependent oxidoreductase</fullName>
    </submittedName>
</protein>
<accession>A0A841RCC7</accession>
<dbReference type="Gene3D" id="3.90.180.10">
    <property type="entry name" value="Medium-chain alcohol dehydrogenases, catalytic domain"/>
    <property type="match status" value="1"/>
</dbReference>
<sequence>MEKGIYYSRWGGPEELRFGTLPERKCIDPDRIKLNSGEILLQIRAISVNPIDWKILSGSQKPVTLPLFPRIFGTDFAGTVYRAGAGAQKKGFSVGTRVMGLVSPLNKGSGRQWLKVRADHCLIMPESVSFEEGAALPEACISALLATSFSRKMKPGKALLFGASGGVGSAVLQILASRGWDVSAVCRDDQKSALRHLGARECLDRYSWRDELSGKPEWDAVVDCPAAVIRDNPSGLLKKGGVYAPVYIPDSFIPFQIIRTLLWFFTPYKTSLFIGYPSKGRMRQIQMLLQSATFKPLIDSIHIAENIVSAVDKSRRGGVLGKIIVTF</sequence>
<dbReference type="EMBL" id="JACHGJ010000002">
    <property type="protein sequence ID" value="MBB6480052.1"/>
    <property type="molecule type" value="Genomic_DNA"/>
</dbReference>
<dbReference type="PANTHER" id="PTHR44013">
    <property type="entry name" value="ZINC-TYPE ALCOHOL DEHYDROGENASE-LIKE PROTEIN C16A3.02C"/>
    <property type="match status" value="1"/>
</dbReference>
<evidence type="ECO:0000259" key="1">
    <source>
        <dbReference type="SMART" id="SM00829"/>
    </source>
</evidence>
<reference evidence="2 3" key="1">
    <citation type="submission" date="2020-08" db="EMBL/GenBank/DDBJ databases">
        <title>Genomic Encyclopedia of Type Strains, Phase IV (KMG-IV): sequencing the most valuable type-strain genomes for metagenomic binning, comparative biology and taxonomic classification.</title>
        <authorList>
            <person name="Goeker M."/>
        </authorList>
    </citation>
    <scope>NUCLEOTIDE SEQUENCE [LARGE SCALE GENOMIC DNA]</scope>
    <source>
        <strain evidence="2 3">DSM 2461</strain>
    </source>
</reference>
<dbReference type="GO" id="GO:0016491">
    <property type="term" value="F:oxidoreductase activity"/>
    <property type="evidence" value="ECO:0007669"/>
    <property type="project" value="InterPro"/>
</dbReference>
<dbReference type="Gene3D" id="3.40.50.720">
    <property type="entry name" value="NAD(P)-binding Rossmann-like Domain"/>
    <property type="match status" value="1"/>
</dbReference>
<feature type="domain" description="Enoyl reductase (ER)" evidence="1">
    <location>
        <begin position="11"/>
        <end position="325"/>
    </location>
</feature>
<dbReference type="Proteomes" id="UP000587760">
    <property type="component" value="Unassembled WGS sequence"/>
</dbReference>
<dbReference type="CDD" id="cd08267">
    <property type="entry name" value="MDR1"/>
    <property type="match status" value="1"/>
</dbReference>
<dbReference type="InterPro" id="IPR020843">
    <property type="entry name" value="ER"/>
</dbReference>
<dbReference type="Pfam" id="PF08240">
    <property type="entry name" value="ADH_N"/>
    <property type="match status" value="1"/>
</dbReference>
<dbReference type="InterPro" id="IPR011032">
    <property type="entry name" value="GroES-like_sf"/>
</dbReference>
<dbReference type="InterPro" id="IPR052733">
    <property type="entry name" value="Chloroplast_QOR"/>
</dbReference>
<name>A0A841RCC7_9SPIO</name>
<dbReference type="SMART" id="SM00829">
    <property type="entry name" value="PKS_ER"/>
    <property type="match status" value="1"/>
</dbReference>
<dbReference type="SUPFAM" id="SSF50129">
    <property type="entry name" value="GroES-like"/>
    <property type="match status" value="1"/>
</dbReference>
<keyword evidence="3" id="KW-1185">Reference proteome</keyword>
<dbReference type="InterPro" id="IPR013154">
    <property type="entry name" value="ADH-like_N"/>
</dbReference>
<evidence type="ECO:0000313" key="3">
    <source>
        <dbReference type="Proteomes" id="UP000587760"/>
    </source>
</evidence>
<comment type="caution">
    <text evidence="2">The sequence shown here is derived from an EMBL/GenBank/DDBJ whole genome shotgun (WGS) entry which is preliminary data.</text>
</comment>
<dbReference type="SUPFAM" id="SSF51735">
    <property type="entry name" value="NAD(P)-binding Rossmann-fold domains"/>
    <property type="match status" value="1"/>
</dbReference>
<evidence type="ECO:0000313" key="2">
    <source>
        <dbReference type="EMBL" id="MBB6480052.1"/>
    </source>
</evidence>
<dbReference type="RefSeq" id="WP_184745842.1">
    <property type="nucleotide sequence ID" value="NZ_JACHGJ010000002.1"/>
</dbReference>
<proteinExistence type="predicted"/>
<dbReference type="PANTHER" id="PTHR44013:SF1">
    <property type="entry name" value="ZINC-TYPE ALCOHOL DEHYDROGENASE-LIKE PROTEIN C16A3.02C"/>
    <property type="match status" value="1"/>
</dbReference>